<proteinExistence type="predicted"/>
<accession>A0A2S6IDX8</accession>
<dbReference type="EMBL" id="PTJD01000015">
    <property type="protein sequence ID" value="PPK92370.1"/>
    <property type="molecule type" value="Genomic_DNA"/>
</dbReference>
<organism evidence="1 2">
    <name type="scientific">Kineococcus xinjiangensis</name>
    <dbReference type="NCBI Taxonomy" id="512762"/>
    <lineage>
        <taxon>Bacteria</taxon>
        <taxon>Bacillati</taxon>
        <taxon>Actinomycetota</taxon>
        <taxon>Actinomycetes</taxon>
        <taxon>Kineosporiales</taxon>
        <taxon>Kineosporiaceae</taxon>
        <taxon>Kineococcus</taxon>
    </lineage>
</organism>
<dbReference type="RefSeq" id="WP_104434995.1">
    <property type="nucleotide sequence ID" value="NZ_PTJD01000015.1"/>
</dbReference>
<gene>
    <name evidence="1" type="ORF">CLV92_115116</name>
</gene>
<keyword evidence="2" id="KW-1185">Reference proteome</keyword>
<name>A0A2S6IDX8_9ACTN</name>
<protein>
    <submittedName>
        <fullName evidence="1">Uncharacterized protein</fullName>
    </submittedName>
</protein>
<sequence>MEESREWESLRGLVEQELRGSQAQLAAAASGEDALQAVAERLARQAWAAMAVRAQPPLRRSTWRTWWLLRRYRALSLSGRLAVALVVLHRWLAAHRLHDEDVQALLEHQWLWLTVGPGDSFDAWHEADVPLLDTALAGVALPQSTRERCLTVGADADRLALLLTYTVAIVEGSLFSAAHDEESLRSLGVVLALAAEDGVSGPPAAWFARLLRQDRHGWGVSLSAEELHQLRARTSV</sequence>
<dbReference type="AlphaFoldDB" id="A0A2S6IDX8"/>
<dbReference type="Proteomes" id="UP000239485">
    <property type="component" value="Unassembled WGS sequence"/>
</dbReference>
<evidence type="ECO:0000313" key="1">
    <source>
        <dbReference type="EMBL" id="PPK92370.1"/>
    </source>
</evidence>
<comment type="caution">
    <text evidence="1">The sequence shown here is derived from an EMBL/GenBank/DDBJ whole genome shotgun (WGS) entry which is preliminary data.</text>
</comment>
<reference evidence="1 2" key="1">
    <citation type="submission" date="2018-02" db="EMBL/GenBank/DDBJ databases">
        <title>Genomic Encyclopedia of Archaeal and Bacterial Type Strains, Phase II (KMG-II): from individual species to whole genera.</title>
        <authorList>
            <person name="Goeker M."/>
        </authorList>
    </citation>
    <scope>NUCLEOTIDE SEQUENCE [LARGE SCALE GENOMIC DNA]</scope>
    <source>
        <strain evidence="1 2">DSM 22857</strain>
    </source>
</reference>
<evidence type="ECO:0000313" key="2">
    <source>
        <dbReference type="Proteomes" id="UP000239485"/>
    </source>
</evidence>